<evidence type="ECO:0000313" key="5">
    <source>
        <dbReference type="Proteomes" id="UP000237105"/>
    </source>
</evidence>
<dbReference type="Proteomes" id="UP000237105">
    <property type="component" value="Unassembled WGS sequence"/>
</dbReference>
<dbReference type="InterPro" id="IPR026057">
    <property type="entry name" value="TBL_C"/>
</dbReference>
<evidence type="ECO:0000256" key="2">
    <source>
        <dbReference type="SAM" id="Phobius"/>
    </source>
</evidence>
<organism evidence="4 5">
    <name type="scientific">Parasponia andersonii</name>
    <name type="common">Sponia andersonii</name>
    <dbReference type="NCBI Taxonomy" id="3476"/>
    <lineage>
        <taxon>Eukaryota</taxon>
        <taxon>Viridiplantae</taxon>
        <taxon>Streptophyta</taxon>
        <taxon>Embryophyta</taxon>
        <taxon>Tracheophyta</taxon>
        <taxon>Spermatophyta</taxon>
        <taxon>Magnoliopsida</taxon>
        <taxon>eudicotyledons</taxon>
        <taxon>Gunneridae</taxon>
        <taxon>Pentapetalae</taxon>
        <taxon>rosids</taxon>
        <taxon>fabids</taxon>
        <taxon>Rosales</taxon>
        <taxon>Cannabaceae</taxon>
        <taxon>Parasponia</taxon>
    </lineage>
</organism>
<dbReference type="AlphaFoldDB" id="A0A2P5AVK2"/>
<dbReference type="Pfam" id="PF13839">
    <property type="entry name" value="PC-Esterase"/>
    <property type="match status" value="1"/>
</dbReference>
<feature type="transmembrane region" description="Helical" evidence="2">
    <location>
        <begin position="29"/>
        <end position="51"/>
    </location>
</feature>
<dbReference type="PANTHER" id="PTHR32285:SF48">
    <property type="entry name" value="PROTEIN TRICHOME BIREFRINGENCE-LIKE 19"/>
    <property type="match status" value="1"/>
</dbReference>
<name>A0A2P5AVK2_PARAD</name>
<dbReference type="InterPro" id="IPR029962">
    <property type="entry name" value="TBL"/>
</dbReference>
<keyword evidence="2" id="KW-0472">Membrane</keyword>
<dbReference type="OrthoDB" id="1739608at2759"/>
<proteinExistence type="inferred from homology"/>
<evidence type="ECO:0000313" key="4">
    <source>
        <dbReference type="EMBL" id="PON40600.1"/>
    </source>
</evidence>
<gene>
    <name evidence="4" type="ORF">PanWU01x14_296220</name>
</gene>
<dbReference type="PANTHER" id="PTHR32285">
    <property type="entry name" value="PROTEIN TRICHOME BIREFRINGENCE-LIKE 9-RELATED"/>
    <property type="match status" value="1"/>
</dbReference>
<protein>
    <submittedName>
        <fullName evidence="4">Trichome birefringence-like family</fullName>
    </submittedName>
</protein>
<keyword evidence="2" id="KW-1133">Transmembrane helix</keyword>
<evidence type="ECO:0000259" key="3">
    <source>
        <dbReference type="Pfam" id="PF13839"/>
    </source>
</evidence>
<comment type="caution">
    <text evidence="4">The sequence shown here is derived from an EMBL/GenBank/DDBJ whole genome shotgun (WGS) entry which is preliminary data.</text>
</comment>
<reference evidence="5" key="1">
    <citation type="submission" date="2016-06" db="EMBL/GenBank/DDBJ databases">
        <title>Parallel loss of symbiosis genes in relatives of nitrogen-fixing non-legume Parasponia.</title>
        <authorList>
            <person name="Van Velzen R."/>
            <person name="Holmer R."/>
            <person name="Bu F."/>
            <person name="Rutten L."/>
            <person name="Van Zeijl A."/>
            <person name="Liu W."/>
            <person name="Santuari L."/>
            <person name="Cao Q."/>
            <person name="Sharma T."/>
            <person name="Shen D."/>
            <person name="Roswanjaya Y."/>
            <person name="Wardhani T."/>
            <person name="Kalhor M.S."/>
            <person name="Jansen J."/>
            <person name="Van den Hoogen J."/>
            <person name="Gungor B."/>
            <person name="Hartog M."/>
            <person name="Hontelez J."/>
            <person name="Verver J."/>
            <person name="Yang W.-C."/>
            <person name="Schijlen E."/>
            <person name="Repin R."/>
            <person name="Schilthuizen M."/>
            <person name="Schranz E."/>
            <person name="Heidstra R."/>
            <person name="Miyata K."/>
            <person name="Fedorova E."/>
            <person name="Kohlen W."/>
            <person name="Bisseling T."/>
            <person name="Smit S."/>
            <person name="Geurts R."/>
        </authorList>
    </citation>
    <scope>NUCLEOTIDE SEQUENCE [LARGE SCALE GENOMIC DNA]</scope>
    <source>
        <strain evidence="5">cv. WU1-14</strain>
    </source>
</reference>
<comment type="similarity">
    <text evidence="1">Belongs to the PC-esterase family. TBL subfamily.</text>
</comment>
<dbReference type="STRING" id="3476.A0A2P5AVK2"/>
<dbReference type="GO" id="GO:0016413">
    <property type="term" value="F:O-acetyltransferase activity"/>
    <property type="evidence" value="ECO:0007669"/>
    <property type="project" value="InterPro"/>
</dbReference>
<dbReference type="EMBL" id="JXTB01000435">
    <property type="protein sequence ID" value="PON40600.1"/>
    <property type="molecule type" value="Genomic_DNA"/>
</dbReference>
<dbReference type="GO" id="GO:0005794">
    <property type="term" value="C:Golgi apparatus"/>
    <property type="evidence" value="ECO:0007669"/>
    <property type="project" value="TreeGrafter"/>
</dbReference>
<sequence length="190" mass="21665">MDMMVHFLKSSPLGKINPLPQNITTTIRLFSLTLAITLLCLVSLHLLSLFYSSSSLPWLKSHINSLSFRKKCEIFRGNRRWKPTDCELHPFDAAQFLELVKGKSMAFVGDSLARNHMQSFLCLLATVEHPTQAMEEDQKGPAHKRLMNLYLDQADTAWTAQIEPFDYLIISAARWFFGPHIHYENGSVVA</sequence>
<feature type="domain" description="Trichome birefringence-like C-terminal" evidence="3">
    <location>
        <begin position="90"/>
        <end position="138"/>
    </location>
</feature>
<accession>A0A2P5AVK2</accession>
<keyword evidence="5" id="KW-1185">Reference proteome</keyword>
<keyword evidence="2" id="KW-0812">Transmembrane</keyword>
<evidence type="ECO:0000256" key="1">
    <source>
        <dbReference type="ARBA" id="ARBA00007727"/>
    </source>
</evidence>